<accession>A0ACB9SG18</accession>
<organism evidence="1 2">
    <name type="scientific">Melastoma candidum</name>
    <dbReference type="NCBI Taxonomy" id="119954"/>
    <lineage>
        <taxon>Eukaryota</taxon>
        <taxon>Viridiplantae</taxon>
        <taxon>Streptophyta</taxon>
        <taxon>Embryophyta</taxon>
        <taxon>Tracheophyta</taxon>
        <taxon>Spermatophyta</taxon>
        <taxon>Magnoliopsida</taxon>
        <taxon>eudicotyledons</taxon>
        <taxon>Gunneridae</taxon>
        <taxon>Pentapetalae</taxon>
        <taxon>rosids</taxon>
        <taxon>malvids</taxon>
        <taxon>Myrtales</taxon>
        <taxon>Melastomataceae</taxon>
        <taxon>Melastomatoideae</taxon>
        <taxon>Melastomateae</taxon>
        <taxon>Melastoma</taxon>
    </lineage>
</organism>
<name>A0ACB9SG18_9MYRT</name>
<evidence type="ECO:0000313" key="1">
    <source>
        <dbReference type="EMBL" id="KAI4389471.1"/>
    </source>
</evidence>
<keyword evidence="2" id="KW-1185">Reference proteome</keyword>
<proteinExistence type="predicted"/>
<dbReference type="Proteomes" id="UP001057402">
    <property type="component" value="Chromosome 1"/>
</dbReference>
<gene>
    <name evidence="1" type="ORF">MLD38_001694</name>
</gene>
<reference evidence="2" key="1">
    <citation type="journal article" date="2023" name="Front. Plant Sci.">
        <title>Chromosomal-level genome assembly of Melastoma candidum provides insights into trichome evolution.</title>
        <authorList>
            <person name="Zhong Y."/>
            <person name="Wu W."/>
            <person name="Sun C."/>
            <person name="Zou P."/>
            <person name="Liu Y."/>
            <person name="Dai S."/>
            <person name="Zhou R."/>
        </authorList>
    </citation>
    <scope>NUCLEOTIDE SEQUENCE [LARGE SCALE GENOMIC DNA]</scope>
</reference>
<dbReference type="EMBL" id="CM042880">
    <property type="protein sequence ID" value="KAI4389471.1"/>
    <property type="molecule type" value="Genomic_DNA"/>
</dbReference>
<evidence type="ECO:0000313" key="2">
    <source>
        <dbReference type="Proteomes" id="UP001057402"/>
    </source>
</evidence>
<comment type="caution">
    <text evidence="1">The sequence shown here is derived from an EMBL/GenBank/DDBJ whole genome shotgun (WGS) entry which is preliminary data.</text>
</comment>
<protein>
    <submittedName>
        <fullName evidence="1">Uncharacterized protein</fullName>
    </submittedName>
</protein>
<sequence length="1039" mass="113172">MVVIHLDLGPQGLLLLFACLAFPLLVGLIVRREWRKSVSRGEEVRRLLVLAKEEDARAELEASYGYGYDGDVISPQPPREYFCAACYCPTTTRCSRCKAVWYCSGKCQIIHWRQGHKEECHPPMDMHDFGWEAIDNQKDEHDGADVVNEVRHLLDSTSKGKNVVGLADSGCSDHAQVKLETENSSVRSPSASFSGFSSSSAENTSSDDACGCESICSNESGGSDERLLDANGRDLLGNRTDKHAADAKSHPQVFSASVNAADGSSSCCDESTETIMHLGSDDDGGPTVEPPTKMSAFWRSNLDSDEKEETSSGHFQSPSLVDSQIQNASNSGIHLRFVDASALHTKHVRDGFVSNHDMLSQGTVINKSTILSRETISKCEKYGSIGDEDIKPSSQLRNKEDESTLSNAKANALRMDSLKICLPEQPVLLVKEHFAGVDDMNVAVSSHHSSSAPNTLDSWKASGDTGICRAVRSSLSKHESYGGSSLTNCSSSFILGKKWSCSHVASLIVGTENGGYALRVIRLFCYANAILQCLAFTPPLTAYFLQGLHCRTCTKKDWCFMCKFEGVILKAKVGISPISPIEIVSHLRNIGSQLSNGRQEDAHEFLRYVIDAMQSICLAESGRKCTSLDEETTLIGLTFGGYLRSKIRCTKCQSKSERHERMMDLTVEIEGDIGTLEEALHRFTDTETLDGDNKYQCSSCKSYEKARKKLTVLEAPNILTISLKRFQTGGYGKINKRITFPEILNLAPYMSGTSDNLSVYRLYGVIVHLDVMNATFSGHYVCYVKNPQNKWFKIDDSTVTPVELASVLRVGAYMLLYARCSPRAPRSVRNSMVTVDVKHRTGPNKANGRLSVSTGKSISRIPSDIHPIGSPLEGSAGIEAFNPEFQLSERASEEDSLSDNFSLFSSNSDEGSCSTDSTRDSASVDGLSDYALGDVVRGASSPWRTSDSETCSSTTSSPAHSRQSPILRLPAVEKSSVLSPTEVPRLSSSNSSSNSGSRGSAISESMAGGSIHPRGPFLDVKSGVSARKIDFGENRSKEK</sequence>